<accession>A0A7S2XRJ4</accession>
<gene>
    <name evidence="2" type="ORF">ASEP1449_LOCUS9927</name>
</gene>
<feature type="transmembrane region" description="Helical" evidence="1">
    <location>
        <begin position="40"/>
        <end position="61"/>
    </location>
</feature>
<protein>
    <submittedName>
        <fullName evidence="2">Uncharacterized protein</fullName>
    </submittedName>
</protein>
<dbReference type="AlphaFoldDB" id="A0A7S2XRJ4"/>
<proteinExistence type="predicted"/>
<keyword evidence="1" id="KW-0812">Transmembrane</keyword>
<reference evidence="2" key="1">
    <citation type="submission" date="2021-01" db="EMBL/GenBank/DDBJ databases">
        <authorList>
            <person name="Corre E."/>
            <person name="Pelletier E."/>
            <person name="Niang G."/>
            <person name="Scheremetjew M."/>
            <person name="Finn R."/>
            <person name="Kale V."/>
            <person name="Holt S."/>
            <person name="Cochrane G."/>
            <person name="Meng A."/>
            <person name="Brown T."/>
            <person name="Cohen L."/>
        </authorList>
    </citation>
    <scope>NUCLEOTIDE SEQUENCE</scope>
    <source>
        <strain evidence="2">CCMP2084</strain>
    </source>
</reference>
<sequence length="141" mass="16093">MDFFIRQGCDDIWMKLCIDVIVLFIFSINGGILRALGLQWRMALSIFVVLWCGALPVMYHYSVVKGGGLDSLWTLLPCFYAILDVVTFLCYYTADWHAISKGINERDRKSALLDEVPDESTYLISRERAESIGRESQRSIA</sequence>
<evidence type="ECO:0000313" key="2">
    <source>
        <dbReference type="EMBL" id="CAD9818095.1"/>
    </source>
</evidence>
<feature type="transmembrane region" description="Helical" evidence="1">
    <location>
        <begin position="12"/>
        <end position="33"/>
    </location>
</feature>
<keyword evidence="1" id="KW-0472">Membrane</keyword>
<evidence type="ECO:0000256" key="1">
    <source>
        <dbReference type="SAM" id="Phobius"/>
    </source>
</evidence>
<dbReference type="EMBL" id="HBHQ01014872">
    <property type="protein sequence ID" value="CAD9818095.1"/>
    <property type="molecule type" value="Transcribed_RNA"/>
</dbReference>
<feature type="transmembrane region" description="Helical" evidence="1">
    <location>
        <begin position="73"/>
        <end position="94"/>
    </location>
</feature>
<organism evidence="2">
    <name type="scientific">Attheya septentrionalis</name>
    <dbReference type="NCBI Taxonomy" id="420275"/>
    <lineage>
        <taxon>Eukaryota</taxon>
        <taxon>Sar</taxon>
        <taxon>Stramenopiles</taxon>
        <taxon>Ochrophyta</taxon>
        <taxon>Bacillariophyta</taxon>
        <taxon>Coscinodiscophyceae</taxon>
        <taxon>Chaetocerotophycidae</taxon>
        <taxon>Chaetocerotales</taxon>
        <taxon>Attheyaceae</taxon>
        <taxon>Attheya</taxon>
    </lineage>
</organism>
<name>A0A7S2XRJ4_9STRA</name>
<keyword evidence="1" id="KW-1133">Transmembrane helix</keyword>